<dbReference type="PANTHER" id="PTHR43433:SF10">
    <property type="entry name" value="AB HYDROLASE-1 DOMAIN-CONTAINING PROTEIN"/>
    <property type="match status" value="1"/>
</dbReference>
<feature type="domain" description="AB hydrolase-1" evidence="1">
    <location>
        <begin position="21"/>
        <end position="239"/>
    </location>
</feature>
<gene>
    <name evidence="2" type="ORF">PI93_011725</name>
</gene>
<dbReference type="Gene3D" id="3.40.50.1820">
    <property type="entry name" value="alpha/beta hydrolase"/>
    <property type="match status" value="1"/>
</dbReference>
<proteinExistence type="predicted"/>
<evidence type="ECO:0000259" key="1">
    <source>
        <dbReference type="Pfam" id="PF00561"/>
    </source>
</evidence>
<keyword evidence="3" id="KW-1185">Reference proteome</keyword>
<dbReference type="Proteomes" id="UP000035080">
    <property type="component" value="Chromosome"/>
</dbReference>
<sequence length="257" mass="27760">MPYLDHRESRLYYEVHGSGSPVVLLHGVGGNHASWFYQVAAWRAEFQVILVDARGFGKSTDAELAGRTEFTNDLLAVLDALDLQRVSIVAQSMGAGTGIDFACRHPERVASLLIADSLVGIALPEPIARRMAKVQSETSGLSQAARVLGRTYLSHSPAMTELYLQIAGFNRYTVKTLVGVQPSYSPERIVATGTRIGFLVGEEDVLFPAGIVSDVCECFAGAELITLAGAGHSAYFEAPDAFNSRVADWLRKCPAIK</sequence>
<dbReference type="InterPro" id="IPR050471">
    <property type="entry name" value="AB_hydrolase"/>
</dbReference>
<dbReference type="RefSeq" id="WP_080759118.1">
    <property type="nucleotide sequence ID" value="NZ_CP047385.1"/>
</dbReference>
<keyword evidence="2" id="KW-0378">Hydrolase</keyword>
<protein>
    <submittedName>
        <fullName evidence="2">Alpha/beta fold hydrolase</fullName>
    </submittedName>
</protein>
<dbReference type="EMBL" id="CP047385">
    <property type="protein sequence ID" value="QHF13231.1"/>
    <property type="molecule type" value="Genomic_DNA"/>
</dbReference>
<dbReference type="PANTHER" id="PTHR43433">
    <property type="entry name" value="HYDROLASE, ALPHA/BETA FOLD FAMILY PROTEIN"/>
    <property type="match status" value="1"/>
</dbReference>
<dbReference type="SUPFAM" id="SSF53474">
    <property type="entry name" value="alpha/beta-Hydrolases"/>
    <property type="match status" value="1"/>
</dbReference>
<evidence type="ECO:0000313" key="3">
    <source>
        <dbReference type="Proteomes" id="UP000035080"/>
    </source>
</evidence>
<dbReference type="GO" id="GO:0016787">
    <property type="term" value="F:hydrolase activity"/>
    <property type="evidence" value="ECO:0007669"/>
    <property type="project" value="UniProtKB-KW"/>
</dbReference>
<dbReference type="PRINTS" id="PR00111">
    <property type="entry name" value="ABHYDROLASE"/>
</dbReference>
<organism evidence="2 3">
    <name type="scientific">Pandoraea fibrosis</name>
    <dbReference type="NCBI Taxonomy" id="1891094"/>
    <lineage>
        <taxon>Bacteria</taxon>
        <taxon>Pseudomonadati</taxon>
        <taxon>Pseudomonadota</taxon>
        <taxon>Betaproteobacteria</taxon>
        <taxon>Burkholderiales</taxon>
        <taxon>Burkholderiaceae</taxon>
        <taxon>Pandoraea</taxon>
    </lineage>
</organism>
<reference evidence="2 3" key="1">
    <citation type="journal article" date="2015" name="Genome Announc.">
        <title>Genome Sequences of Two Pandoraea pnomenusa Isolates Recovered 11 Months Apart from a Cystic Fibrosis Patient.</title>
        <authorList>
            <person name="Ee R."/>
            <person name="Ambrose M."/>
            <person name="Lazenby J."/>
            <person name="Williams P."/>
            <person name="Chan K.G."/>
            <person name="Roddam L."/>
        </authorList>
    </citation>
    <scope>NUCLEOTIDE SEQUENCE [LARGE SCALE GENOMIC DNA]</scope>
    <source>
        <strain evidence="2 3">6399</strain>
    </source>
</reference>
<dbReference type="Pfam" id="PF00561">
    <property type="entry name" value="Abhydrolase_1"/>
    <property type="match status" value="1"/>
</dbReference>
<evidence type="ECO:0000313" key="2">
    <source>
        <dbReference type="EMBL" id="QHF13231.1"/>
    </source>
</evidence>
<dbReference type="InterPro" id="IPR029058">
    <property type="entry name" value="AB_hydrolase_fold"/>
</dbReference>
<accession>A0ABX6HQQ2</accession>
<dbReference type="InterPro" id="IPR000073">
    <property type="entry name" value="AB_hydrolase_1"/>
</dbReference>
<name>A0ABX6HQQ2_9BURK</name>